<sequence length="162" mass="17928">MAQNLHSALVDLLRDIYFAEKHLTKAIPKMAKAAENEELTAAFQGHVEETRGQVEHLEKVFGLLDLKPRAKTCEAIKGLIEEGEEIIEENEAGCVRDALLIAAAQKVEHYEIATYGTMCQWADVLGLTDVKKLLGEVLDQEESTDKKLTKLAKAINREAAIA</sequence>
<organism evidence="1 2">
    <name type="scientific">Saltatorellus ferox</name>
    <dbReference type="NCBI Taxonomy" id="2528018"/>
    <lineage>
        <taxon>Bacteria</taxon>
        <taxon>Pseudomonadati</taxon>
        <taxon>Planctomycetota</taxon>
        <taxon>Planctomycetia</taxon>
        <taxon>Planctomycetia incertae sedis</taxon>
        <taxon>Saltatorellus</taxon>
    </lineage>
</organism>
<dbReference type="InterPro" id="IPR009078">
    <property type="entry name" value="Ferritin-like_SF"/>
</dbReference>
<evidence type="ECO:0000313" key="1">
    <source>
        <dbReference type="EMBL" id="QDV08588.1"/>
    </source>
</evidence>
<dbReference type="PANTHER" id="PTHR30565:SF9">
    <property type="entry name" value="PROTEIN YCIF"/>
    <property type="match status" value="1"/>
</dbReference>
<gene>
    <name evidence="1" type="ORF">Poly30_41410</name>
</gene>
<dbReference type="AlphaFoldDB" id="A0A518EWX5"/>
<dbReference type="EMBL" id="CP036434">
    <property type="protein sequence ID" value="QDV08588.1"/>
    <property type="molecule type" value="Genomic_DNA"/>
</dbReference>
<reference evidence="1 2" key="1">
    <citation type="submission" date="2019-02" db="EMBL/GenBank/DDBJ databases">
        <title>Deep-cultivation of Planctomycetes and their phenomic and genomic characterization uncovers novel biology.</title>
        <authorList>
            <person name="Wiegand S."/>
            <person name="Jogler M."/>
            <person name="Boedeker C."/>
            <person name="Pinto D."/>
            <person name="Vollmers J."/>
            <person name="Rivas-Marin E."/>
            <person name="Kohn T."/>
            <person name="Peeters S.H."/>
            <person name="Heuer A."/>
            <person name="Rast P."/>
            <person name="Oberbeckmann S."/>
            <person name="Bunk B."/>
            <person name="Jeske O."/>
            <person name="Meyerdierks A."/>
            <person name="Storesund J.E."/>
            <person name="Kallscheuer N."/>
            <person name="Luecker S."/>
            <person name="Lage O.M."/>
            <person name="Pohl T."/>
            <person name="Merkel B.J."/>
            <person name="Hornburger P."/>
            <person name="Mueller R.-W."/>
            <person name="Bruemmer F."/>
            <person name="Labrenz M."/>
            <person name="Spormann A.M."/>
            <person name="Op den Camp H."/>
            <person name="Overmann J."/>
            <person name="Amann R."/>
            <person name="Jetten M.S.M."/>
            <person name="Mascher T."/>
            <person name="Medema M.H."/>
            <person name="Devos D.P."/>
            <person name="Kaster A.-K."/>
            <person name="Ovreas L."/>
            <person name="Rohde M."/>
            <person name="Galperin M.Y."/>
            <person name="Jogler C."/>
        </authorList>
    </citation>
    <scope>NUCLEOTIDE SEQUENCE [LARGE SCALE GENOMIC DNA]</scope>
    <source>
        <strain evidence="1 2">Poly30</strain>
    </source>
</reference>
<dbReference type="RefSeq" id="WP_145201521.1">
    <property type="nucleotide sequence ID" value="NZ_CP036434.1"/>
</dbReference>
<evidence type="ECO:0000313" key="2">
    <source>
        <dbReference type="Proteomes" id="UP000320390"/>
    </source>
</evidence>
<dbReference type="InterPro" id="IPR010287">
    <property type="entry name" value="DUF892_YciF-like"/>
</dbReference>
<dbReference type="Gene3D" id="1.20.1260.10">
    <property type="match status" value="1"/>
</dbReference>
<dbReference type="SUPFAM" id="SSF47240">
    <property type="entry name" value="Ferritin-like"/>
    <property type="match status" value="1"/>
</dbReference>
<dbReference type="Pfam" id="PF05974">
    <property type="entry name" value="DUF892"/>
    <property type="match status" value="1"/>
</dbReference>
<protein>
    <submittedName>
        <fullName evidence="1">Uncharacterized protein</fullName>
    </submittedName>
</protein>
<proteinExistence type="predicted"/>
<dbReference type="InterPro" id="IPR047114">
    <property type="entry name" value="YciF"/>
</dbReference>
<dbReference type="CDD" id="cd07909">
    <property type="entry name" value="YciF"/>
    <property type="match status" value="1"/>
</dbReference>
<dbReference type="OrthoDB" id="9795056at2"/>
<name>A0A518EWX5_9BACT</name>
<accession>A0A518EWX5</accession>
<dbReference type="InterPro" id="IPR012347">
    <property type="entry name" value="Ferritin-like"/>
</dbReference>
<keyword evidence="2" id="KW-1185">Reference proteome</keyword>
<dbReference type="Proteomes" id="UP000320390">
    <property type="component" value="Chromosome"/>
</dbReference>
<dbReference type="PANTHER" id="PTHR30565">
    <property type="entry name" value="PROTEIN YCIF"/>
    <property type="match status" value="1"/>
</dbReference>